<evidence type="ECO:0000256" key="1">
    <source>
        <dbReference type="SAM" id="MobiDB-lite"/>
    </source>
</evidence>
<reference evidence="2 3" key="1">
    <citation type="journal article" date="2014" name="Genome Biol.">
        <title>Transcriptome and methylome profiling reveals relics of genome dominance in the mesopolyploid Brassica oleracea.</title>
        <authorList>
            <person name="Parkin I.A."/>
            <person name="Koh C."/>
            <person name="Tang H."/>
            <person name="Robinson S.J."/>
            <person name="Kagale S."/>
            <person name="Clarke W.E."/>
            <person name="Town C.D."/>
            <person name="Nixon J."/>
            <person name="Krishnakumar V."/>
            <person name="Bidwell S.L."/>
            <person name="Denoeud F."/>
            <person name="Belcram H."/>
            <person name="Links M.G."/>
            <person name="Just J."/>
            <person name="Clarke C."/>
            <person name="Bender T."/>
            <person name="Huebert T."/>
            <person name="Mason A.S."/>
            <person name="Pires J.C."/>
            <person name="Barker G."/>
            <person name="Moore J."/>
            <person name="Walley P.G."/>
            <person name="Manoli S."/>
            <person name="Batley J."/>
            <person name="Edwards D."/>
            <person name="Nelson M.N."/>
            <person name="Wang X."/>
            <person name="Paterson A.H."/>
            <person name="King G."/>
            <person name="Bancroft I."/>
            <person name="Chalhoub B."/>
            <person name="Sharpe A.G."/>
        </authorList>
    </citation>
    <scope>NUCLEOTIDE SEQUENCE</scope>
    <source>
        <strain evidence="2 3">cv. TO1000</strain>
    </source>
</reference>
<keyword evidence="3" id="KW-1185">Reference proteome</keyword>
<dbReference type="Pfam" id="PF04827">
    <property type="entry name" value="Plant_tran"/>
    <property type="match status" value="2"/>
</dbReference>
<organism evidence="2 3">
    <name type="scientific">Brassica oleracea var. oleracea</name>
    <dbReference type="NCBI Taxonomy" id="109376"/>
    <lineage>
        <taxon>Eukaryota</taxon>
        <taxon>Viridiplantae</taxon>
        <taxon>Streptophyta</taxon>
        <taxon>Embryophyta</taxon>
        <taxon>Tracheophyta</taxon>
        <taxon>Spermatophyta</taxon>
        <taxon>Magnoliopsida</taxon>
        <taxon>eudicotyledons</taxon>
        <taxon>Gunneridae</taxon>
        <taxon>Pentapetalae</taxon>
        <taxon>rosids</taxon>
        <taxon>malvids</taxon>
        <taxon>Brassicales</taxon>
        <taxon>Brassicaceae</taxon>
        <taxon>Brassiceae</taxon>
        <taxon>Brassica</taxon>
    </lineage>
</organism>
<sequence length="404" mass="46786">MNFNIGNSSFQNSSSSDSSEFDQWITDKSEAMEREQQIAVNLFINNNRLIHQLHQENNHLFFVIDKMLIAICTMVIFFDNPVYGEREFHRRFRMSQRLFLHIVDVIKQHDNYFNQRRDASGKLGLSTFQKVTAAIRILAYEIPADATDEYIKIGESTTIECMKIFFRAIVDVFSEWYLRSPTIEYVSRLLNIGQQRGFPGMLGSLDCMHCKWKNYRSGSPTIILEAVADYDLWIWHAYFGIPGSNNDINVLKSSNLFTNITQGTAPTANSTIQGQEYNMGYYLADARQESCRKDVERAFGVLKSKFAIVTGSSRYWKKEVLHDIMTLCIIMHNMIIEDDRDVNAPIRDARPAPPTNVEMAINEDMRFQQVLSHNLQIKDKEAHLSLRNVLIDHIWEHYGNNPID</sequence>
<dbReference type="eggNOG" id="ENOG502QR5Z">
    <property type="taxonomic scope" value="Eukaryota"/>
</dbReference>
<feature type="region of interest" description="Disordered" evidence="1">
    <location>
        <begin position="1"/>
        <end position="20"/>
    </location>
</feature>
<protein>
    <recommendedName>
        <fullName evidence="4">DDE Tnp4 domain-containing protein</fullName>
    </recommendedName>
</protein>
<accession>A0A0D3BCD4</accession>
<dbReference type="Gramene" id="Bo3g074910.1">
    <property type="protein sequence ID" value="Bo3g074910.1"/>
    <property type="gene ID" value="Bo3g074910"/>
</dbReference>
<evidence type="ECO:0008006" key="4">
    <source>
        <dbReference type="Google" id="ProtNLM"/>
    </source>
</evidence>
<dbReference type="AlphaFoldDB" id="A0A0D3BCD4"/>
<dbReference type="InterPro" id="IPR006912">
    <property type="entry name" value="Harbinger_derived_prot"/>
</dbReference>
<reference evidence="2" key="2">
    <citation type="submission" date="2015-03" db="UniProtKB">
        <authorList>
            <consortium name="EnsemblPlants"/>
        </authorList>
    </citation>
    <scope>IDENTIFICATION</scope>
</reference>
<dbReference type="Proteomes" id="UP000032141">
    <property type="component" value="Chromosome C3"/>
</dbReference>
<dbReference type="HOGENOM" id="CLU_012390_1_2_1"/>
<dbReference type="OMA" id="WITDKSE"/>
<dbReference type="PANTHER" id="PTHR47150">
    <property type="entry name" value="OS12G0169200 PROTEIN"/>
    <property type="match status" value="1"/>
</dbReference>
<name>A0A0D3BCD4_BRAOL</name>
<dbReference type="EnsemblPlants" id="Bo3g074910.1">
    <property type="protein sequence ID" value="Bo3g074910.1"/>
    <property type="gene ID" value="Bo3g074910"/>
</dbReference>
<feature type="compositionally biased region" description="Low complexity" evidence="1">
    <location>
        <begin position="7"/>
        <end position="20"/>
    </location>
</feature>
<dbReference type="PANTHER" id="PTHR47150:SF7">
    <property type="entry name" value="NUCLEASE"/>
    <property type="match status" value="1"/>
</dbReference>
<evidence type="ECO:0000313" key="2">
    <source>
        <dbReference type="EnsemblPlants" id="Bo3g074910.1"/>
    </source>
</evidence>
<evidence type="ECO:0000313" key="3">
    <source>
        <dbReference type="Proteomes" id="UP000032141"/>
    </source>
</evidence>
<proteinExistence type="predicted"/>